<dbReference type="Proteomes" id="UP000192257">
    <property type="component" value="Unassembled WGS sequence"/>
</dbReference>
<proteinExistence type="predicted"/>
<dbReference type="EMBL" id="NBCO01000005">
    <property type="protein sequence ID" value="ORC91831.1"/>
    <property type="molecule type" value="Genomic_DNA"/>
</dbReference>
<feature type="domain" description="Glycosyl transferase family 25" evidence="2">
    <location>
        <begin position="113"/>
        <end position="289"/>
    </location>
</feature>
<evidence type="ECO:0000313" key="4">
    <source>
        <dbReference type="Proteomes" id="UP000192257"/>
    </source>
</evidence>
<keyword evidence="1" id="KW-0472">Membrane</keyword>
<accession>A0A1X0P4S0</accession>
<dbReference type="InterPro" id="IPR002654">
    <property type="entry name" value="Glyco_trans_25"/>
</dbReference>
<evidence type="ECO:0000256" key="1">
    <source>
        <dbReference type="SAM" id="Phobius"/>
    </source>
</evidence>
<comment type="caution">
    <text evidence="3">The sequence shown here is derived from an EMBL/GenBank/DDBJ whole genome shotgun (WGS) entry which is preliminary data.</text>
</comment>
<protein>
    <submittedName>
        <fullName evidence="3">Putative glycosyltransferase family 25</fullName>
    </submittedName>
</protein>
<sequence>MPLQRILAGMAPRFLRSPKFLSSRAVVHSNRSLVLLPFFTLVVMTVVVIMLFPLLALLNSNYMMEADRAELPAVVLPPCAAAYFRANYERSLRETPADERHAAHLRHIGVDHVYVVHYTPLRYRRGNMTAMLRAHGVHAEWVLGFDKEELNTSTDSCFHYYDPQQLTGPKARRYNTRGLFPRPLGPAQRSVLIKHFSAYYDAYQHNYQTILVLEDDALLRLGFVKRLDEVLRTTPSGYDAIFIGGCMRFYAWRRKTQTEYITKHIYRKQASRCAHAFILSQAGVRKLLRSLPLTEAIDFQMNVAMREENMTVYWVEPWLSVQGQFGEPTCVTKTDIKNAGSCRFSTQQRYSRSFDLRYLNETEVLERWENVPPFRHHR</sequence>
<dbReference type="OrthoDB" id="47375at2759"/>
<dbReference type="GO" id="GO:0016740">
    <property type="term" value="F:transferase activity"/>
    <property type="evidence" value="ECO:0007669"/>
    <property type="project" value="UniProtKB-KW"/>
</dbReference>
<name>A0A1X0P4S0_9TRYP</name>
<feature type="transmembrane region" description="Helical" evidence="1">
    <location>
        <begin position="34"/>
        <end position="58"/>
    </location>
</feature>
<dbReference type="VEuPathDB" id="TriTrypDB:TM35_000054270"/>
<dbReference type="RefSeq" id="XP_028885897.1">
    <property type="nucleotide sequence ID" value="XM_029023082.1"/>
</dbReference>
<dbReference type="GeneID" id="39982862"/>
<reference evidence="3 4" key="1">
    <citation type="submission" date="2017-03" db="EMBL/GenBank/DDBJ databases">
        <title>An alternative strategy for trypanosome survival in the mammalian bloodstream revealed through genome and transcriptome analysis of the ubiquitous bovine parasite Trypanosoma (Megatrypanum) theileri.</title>
        <authorList>
            <person name="Kelly S."/>
            <person name="Ivens A."/>
            <person name="Mott A."/>
            <person name="O'Neill E."/>
            <person name="Emms D."/>
            <person name="Macleod O."/>
            <person name="Voorheis P."/>
            <person name="Matthews J."/>
            <person name="Matthews K."/>
            <person name="Carrington M."/>
        </authorList>
    </citation>
    <scope>NUCLEOTIDE SEQUENCE [LARGE SCALE GENOMIC DNA]</scope>
    <source>
        <strain evidence="3">Edinburgh</strain>
    </source>
</reference>
<dbReference type="Pfam" id="PF01755">
    <property type="entry name" value="Glyco_transf_25"/>
    <property type="match status" value="1"/>
</dbReference>
<dbReference type="AlphaFoldDB" id="A0A1X0P4S0"/>
<keyword evidence="1" id="KW-1133">Transmembrane helix</keyword>
<gene>
    <name evidence="3" type="ORF">TM35_000054270</name>
</gene>
<keyword evidence="3" id="KW-0808">Transferase</keyword>
<evidence type="ECO:0000259" key="2">
    <source>
        <dbReference type="Pfam" id="PF01755"/>
    </source>
</evidence>
<keyword evidence="1" id="KW-0812">Transmembrane</keyword>
<evidence type="ECO:0000313" key="3">
    <source>
        <dbReference type="EMBL" id="ORC91831.1"/>
    </source>
</evidence>
<keyword evidence="4" id="KW-1185">Reference proteome</keyword>
<organism evidence="3 4">
    <name type="scientific">Trypanosoma theileri</name>
    <dbReference type="NCBI Taxonomy" id="67003"/>
    <lineage>
        <taxon>Eukaryota</taxon>
        <taxon>Discoba</taxon>
        <taxon>Euglenozoa</taxon>
        <taxon>Kinetoplastea</taxon>
        <taxon>Metakinetoplastina</taxon>
        <taxon>Trypanosomatida</taxon>
        <taxon>Trypanosomatidae</taxon>
        <taxon>Trypanosoma</taxon>
    </lineage>
</organism>